<comment type="subcellular location">
    <subcellularLocation>
        <location evidence="1">Mitochondrion inner membrane</location>
    </subcellularLocation>
</comment>
<keyword evidence="6 8" id="KW-0472">Membrane</keyword>
<accession>A0A3B0S5F9</accession>
<name>A0A3B0S5F9_9ZZZZ</name>
<evidence type="ECO:0000256" key="2">
    <source>
        <dbReference type="ARBA" id="ARBA00022692"/>
    </source>
</evidence>
<reference evidence="9" key="1">
    <citation type="submission" date="2018-06" db="EMBL/GenBank/DDBJ databases">
        <authorList>
            <person name="Zhirakovskaya E."/>
        </authorList>
    </citation>
    <scope>NUCLEOTIDE SEQUENCE</scope>
</reference>
<protein>
    <submittedName>
        <fullName evidence="9">Uncharacterized protein</fullName>
    </submittedName>
</protein>
<feature type="coiled-coil region" evidence="7">
    <location>
        <begin position="78"/>
        <end position="133"/>
    </location>
</feature>
<proteinExistence type="predicted"/>
<evidence type="ECO:0000313" key="9">
    <source>
        <dbReference type="EMBL" id="VAW00118.1"/>
    </source>
</evidence>
<keyword evidence="7" id="KW-0175">Coiled coil</keyword>
<dbReference type="InterPro" id="IPR019133">
    <property type="entry name" value="MIC60"/>
</dbReference>
<evidence type="ECO:0000256" key="7">
    <source>
        <dbReference type="SAM" id="Coils"/>
    </source>
</evidence>
<sequence>MPKKTEKPEDVIDAEFEPIDEIKDKKPPRKRAAWPLVWSLFLFSILLGGALGAGLALIGMQKFSPKPSTDLSAITAQLETMQSQIKSRNQQISLFEQQIADLADRPVATNPDSAQMSLATEQLEQRLDALEARPILVSDATGEQTSVDLAPLLARITQLENSPAPVVDLSNYAKFSDLPETSPETSTALEARIVALENAPIITGTSQIDAEQLGTLEQRITALETRKDPSSTKARQAMALADLKLSAQGETPFAVAFAKARLQFTNSPALDQLSTIAGTGAPTVASLSQQLTEIIPLILSQANKPAKDASLATKAGAAMRSLVSVRRTDGKGEGLQAQLSIAERKMQTGDLAGAMQVLAQLDGTAAQVAAPWLQAAQNRQQINQSLLRLEQQQAKGDAP</sequence>
<dbReference type="GO" id="GO:0005743">
    <property type="term" value="C:mitochondrial inner membrane"/>
    <property type="evidence" value="ECO:0007669"/>
    <property type="project" value="UniProtKB-SubCell"/>
</dbReference>
<dbReference type="EMBL" id="UOEE01000288">
    <property type="protein sequence ID" value="VAW00118.1"/>
    <property type="molecule type" value="Genomic_DNA"/>
</dbReference>
<evidence type="ECO:0000256" key="4">
    <source>
        <dbReference type="ARBA" id="ARBA00022989"/>
    </source>
</evidence>
<evidence type="ECO:0000256" key="3">
    <source>
        <dbReference type="ARBA" id="ARBA00022792"/>
    </source>
</evidence>
<evidence type="ECO:0000256" key="1">
    <source>
        <dbReference type="ARBA" id="ARBA00004273"/>
    </source>
</evidence>
<dbReference type="AlphaFoldDB" id="A0A3B0S5F9"/>
<evidence type="ECO:0000256" key="5">
    <source>
        <dbReference type="ARBA" id="ARBA00023128"/>
    </source>
</evidence>
<keyword evidence="4 8" id="KW-1133">Transmembrane helix</keyword>
<keyword evidence="5" id="KW-0496">Mitochondrion</keyword>
<feature type="transmembrane region" description="Helical" evidence="8">
    <location>
        <begin position="36"/>
        <end position="58"/>
    </location>
</feature>
<organism evidence="9">
    <name type="scientific">hydrothermal vent metagenome</name>
    <dbReference type="NCBI Taxonomy" id="652676"/>
    <lineage>
        <taxon>unclassified sequences</taxon>
        <taxon>metagenomes</taxon>
        <taxon>ecological metagenomes</taxon>
    </lineage>
</organism>
<keyword evidence="2 8" id="KW-0812">Transmembrane</keyword>
<evidence type="ECO:0000256" key="6">
    <source>
        <dbReference type="ARBA" id="ARBA00023136"/>
    </source>
</evidence>
<dbReference type="Pfam" id="PF09731">
    <property type="entry name" value="Mitofilin"/>
    <property type="match status" value="1"/>
</dbReference>
<evidence type="ECO:0000256" key="8">
    <source>
        <dbReference type="SAM" id="Phobius"/>
    </source>
</evidence>
<keyword evidence="3" id="KW-0999">Mitochondrion inner membrane</keyword>
<gene>
    <name evidence="9" type="ORF">MNBD_ALPHA06-419</name>
</gene>